<name>A0A8X7C1Y0_9ARAC</name>
<protein>
    <submittedName>
        <fullName evidence="1">Uncharacterized protein</fullName>
    </submittedName>
</protein>
<reference evidence="1" key="1">
    <citation type="submission" date="2020-08" db="EMBL/GenBank/DDBJ databases">
        <title>Multicomponent nature underlies the extraordinary mechanical properties of spider dragline silk.</title>
        <authorList>
            <person name="Kono N."/>
            <person name="Nakamura H."/>
            <person name="Mori M."/>
            <person name="Yoshida Y."/>
            <person name="Ohtoshi R."/>
            <person name="Malay A.D."/>
            <person name="Moran D.A.P."/>
            <person name="Tomita M."/>
            <person name="Numata K."/>
            <person name="Arakawa K."/>
        </authorList>
    </citation>
    <scope>NUCLEOTIDE SEQUENCE</scope>
</reference>
<dbReference type="Proteomes" id="UP000886998">
    <property type="component" value="Unassembled WGS sequence"/>
</dbReference>
<proteinExistence type="predicted"/>
<organism evidence="1 2">
    <name type="scientific">Trichonephila inaurata madagascariensis</name>
    <dbReference type="NCBI Taxonomy" id="2747483"/>
    <lineage>
        <taxon>Eukaryota</taxon>
        <taxon>Metazoa</taxon>
        <taxon>Ecdysozoa</taxon>
        <taxon>Arthropoda</taxon>
        <taxon>Chelicerata</taxon>
        <taxon>Arachnida</taxon>
        <taxon>Araneae</taxon>
        <taxon>Araneomorphae</taxon>
        <taxon>Entelegynae</taxon>
        <taxon>Araneoidea</taxon>
        <taxon>Nephilidae</taxon>
        <taxon>Trichonephila</taxon>
        <taxon>Trichonephila inaurata</taxon>
    </lineage>
</organism>
<keyword evidence="2" id="KW-1185">Reference proteome</keyword>
<sequence length="112" mass="12846">MKANHGKKEAFNEQFYSESVTNDPKLFNYSQNRPVEIALARLRKDKSSLSRFLRLPRDNSCFENIVVSAFLASIKTLLQKEPCSCFHSEALQNQTFRSRKNSGGGGFFPLFY</sequence>
<accession>A0A8X7C1Y0</accession>
<dbReference type="EMBL" id="BMAV01009520">
    <property type="protein sequence ID" value="GFY53821.1"/>
    <property type="molecule type" value="Genomic_DNA"/>
</dbReference>
<comment type="caution">
    <text evidence="1">The sequence shown here is derived from an EMBL/GenBank/DDBJ whole genome shotgun (WGS) entry which is preliminary data.</text>
</comment>
<evidence type="ECO:0000313" key="2">
    <source>
        <dbReference type="Proteomes" id="UP000886998"/>
    </source>
</evidence>
<evidence type="ECO:0000313" key="1">
    <source>
        <dbReference type="EMBL" id="GFY53821.1"/>
    </source>
</evidence>
<dbReference type="AlphaFoldDB" id="A0A8X7C1Y0"/>
<gene>
    <name evidence="1" type="ORF">TNIN_361941</name>
</gene>